<evidence type="ECO:0000256" key="1">
    <source>
        <dbReference type="ARBA" id="ARBA00023015"/>
    </source>
</evidence>
<dbReference type="InterPro" id="IPR028978">
    <property type="entry name" value="Chorismate_lyase_/UTRA_dom_sf"/>
</dbReference>
<dbReference type="SMART" id="SM00866">
    <property type="entry name" value="UTRA"/>
    <property type="match status" value="1"/>
</dbReference>
<dbReference type="GO" id="GO:0045892">
    <property type="term" value="P:negative regulation of DNA-templated transcription"/>
    <property type="evidence" value="ECO:0007669"/>
    <property type="project" value="TreeGrafter"/>
</dbReference>
<dbReference type="CDD" id="cd07377">
    <property type="entry name" value="WHTH_GntR"/>
    <property type="match status" value="1"/>
</dbReference>
<dbReference type="InterPro" id="IPR050679">
    <property type="entry name" value="Bact_HTH_transcr_reg"/>
</dbReference>
<protein>
    <recommendedName>
        <fullName evidence="4">HTH gntR-type domain-containing protein</fullName>
    </recommendedName>
</protein>
<dbReference type="SUPFAM" id="SSF46785">
    <property type="entry name" value="Winged helix' DNA-binding domain"/>
    <property type="match status" value="1"/>
</dbReference>
<dbReference type="PANTHER" id="PTHR44846">
    <property type="entry name" value="MANNOSYL-D-GLYCERATE TRANSPORT/METABOLISM SYSTEM REPRESSOR MNGR-RELATED"/>
    <property type="match status" value="1"/>
</dbReference>
<dbReference type="Gene3D" id="3.40.1410.10">
    <property type="entry name" value="Chorismate lyase-like"/>
    <property type="match status" value="1"/>
</dbReference>
<evidence type="ECO:0000256" key="3">
    <source>
        <dbReference type="ARBA" id="ARBA00023163"/>
    </source>
</evidence>
<dbReference type="GO" id="GO:0003700">
    <property type="term" value="F:DNA-binding transcription factor activity"/>
    <property type="evidence" value="ECO:0007669"/>
    <property type="project" value="InterPro"/>
</dbReference>
<dbReference type="PROSITE" id="PS50949">
    <property type="entry name" value="HTH_GNTR"/>
    <property type="match status" value="1"/>
</dbReference>
<dbReference type="InterPro" id="IPR036388">
    <property type="entry name" value="WH-like_DNA-bd_sf"/>
</dbReference>
<evidence type="ECO:0000259" key="4">
    <source>
        <dbReference type="PROSITE" id="PS50949"/>
    </source>
</evidence>
<organism evidence="5 6">
    <name type="scientific">Kocuria rosea subsp. polaris</name>
    <dbReference type="NCBI Taxonomy" id="136273"/>
    <lineage>
        <taxon>Bacteria</taxon>
        <taxon>Bacillati</taxon>
        <taxon>Actinomycetota</taxon>
        <taxon>Actinomycetes</taxon>
        <taxon>Micrococcales</taxon>
        <taxon>Micrococcaceae</taxon>
        <taxon>Kocuria</taxon>
    </lineage>
</organism>
<name>A0A0A6VPM2_KOCRO</name>
<proteinExistence type="predicted"/>
<dbReference type="Gene3D" id="1.10.10.10">
    <property type="entry name" value="Winged helix-like DNA-binding domain superfamily/Winged helix DNA-binding domain"/>
    <property type="match status" value="1"/>
</dbReference>
<dbReference type="InterPro" id="IPR000524">
    <property type="entry name" value="Tscrpt_reg_HTH_GntR"/>
</dbReference>
<dbReference type="AlphaFoldDB" id="A0A0A6VPM2"/>
<dbReference type="GO" id="GO:0003677">
    <property type="term" value="F:DNA binding"/>
    <property type="evidence" value="ECO:0007669"/>
    <property type="project" value="UniProtKB-KW"/>
</dbReference>
<reference evidence="5 6" key="1">
    <citation type="journal article" date="2003" name="Int. J. Syst. Evol. Microbiol.">
        <title>Kocuria polaris sp. nov., an orange-pigmented psychrophilic bacterium isolated from an Antarctic cyanobacterial mat sample.</title>
        <authorList>
            <person name="Reddy G.S."/>
            <person name="Prakash J.S."/>
            <person name="Prabahar V."/>
            <person name="Matsumoto G.I."/>
            <person name="Stackebrandt E."/>
            <person name="Shivaji S."/>
        </authorList>
    </citation>
    <scope>NUCLEOTIDE SEQUENCE [LARGE SCALE GENOMIC DNA]</scope>
    <source>
        <strain evidence="5 6">CMS 76or</strain>
    </source>
</reference>
<gene>
    <name evidence="5" type="ORF">GY22_14685</name>
</gene>
<comment type="caution">
    <text evidence="5">The sequence shown here is derived from an EMBL/GenBank/DDBJ whole genome shotgun (WGS) entry which is preliminary data.</text>
</comment>
<feature type="domain" description="HTH gntR-type" evidence="4">
    <location>
        <begin position="13"/>
        <end position="81"/>
    </location>
</feature>
<evidence type="ECO:0000313" key="6">
    <source>
        <dbReference type="Proteomes" id="UP000030466"/>
    </source>
</evidence>
<evidence type="ECO:0000313" key="5">
    <source>
        <dbReference type="EMBL" id="KHD96601.1"/>
    </source>
</evidence>
<dbReference type="SMART" id="SM00345">
    <property type="entry name" value="HTH_GNTR"/>
    <property type="match status" value="1"/>
</dbReference>
<dbReference type="Pfam" id="PF07702">
    <property type="entry name" value="UTRA"/>
    <property type="match status" value="1"/>
</dbReference>
<dbReference type="EMBL" id="JSUH01000015">
    <property type="protein sequence ID" value="KHD96601.1"/>
    <property type="molecule type" value="Genomic_DNA"/>
</dbReference>
<accession>A0A0A6VPM2</accession>
<keyword evidence="6" id="KW-1185">Reference proteome</keyword>
<sequence length="244" mass="27081">MGGAGAPGADPRLPLHARVKDDLLRRVKANEWAGDAALPPESALAKEYEISVGTVRRVLTELAAEGYLERQQGRGTYIRRASFQHSLFRFFRMHGREGQIPDSRILDRDTVPAEAQVAEALGVAEGTDVLHLLRLRLWEETPFLVEDIWVPLPLFDPLAEVDLTEVGPLLYPAYEQLAGVIIGSATEQLSIEQASPAVAALLDCSLIDPLVRIDRTARTHADQVVEYRRSYGLAKSFQYQVEIN</sequence>
<evidence type="ECO:0000256" key="2">
    <source>
        <dbReference type="ARBA" id="ARBA00023125"/>
    </source>
</evidence>
<dbReference type="Proteomes" id="UP000030466">
    <property type="component" value="Unassembled WGS sequence"/>
</dbReference>
<dbReference type="InterPro" id="IPR036390">
    <property type="entry name" value="WH_DNA-bd_sf"/>
</dbReference>
<dbReference type="Pfam" id="PF00392">
    <property type="entry name" value="GntR"/>
    <property type="match status" value="1"/>
</dbReference>
<keyword evidence="2" id="KW-0238">DNA-binding</keyword>
<dbReference type="PANTHER" id="PTHR44846:SF1">
    <property type="entry name" value="MANNOSYL-D-GLYCERATE TRANSPORT_METABOLISM SYSTEM REPRESSOR MNGR-RELATED"/>
    <property type="match status" value="1"/>
</dbReference>
<keyword evidence="3" id="KW-0804">Transcription</keyword>
<dbReference type="InterPro" id="IPR011663">
    <property type="entry name" value="UTRA"/>
</dbReference>
<dbReference type="SUPFAM" id="SSF64288">
    <property type="entry name" value="Chorismate lyase-like"/>
    <property type="match status" value="1"/>
</dbReference>
<keyword evidence="1" id="KW-0805">Transcription regulation</keyword>